<dbReference type="EMBL" id="CP002696">
    <property type="protein sequence ID" value="AEE16461.1"/>
    <property type="molecule type" value="Genomic_DNA"/>
</dbReference>
<accession>F4LJY1</accession>
<keyword evidence="1" id="KW-0812">Transmembrane</keyword>
<evidence type="ECO:0000256" key="1">
    <source>
        <dbReference type="SAM" id="Phobius"/>
    </source>
</evidence>
<keyword evidence="3" id="KW-1185">Reference proteome</keyword>
<feature type="transmembrane region" description="Helical" evidence="1">
    <location>
        <begin position="345"/>
        <end position="365"/>
    </location>
</feature>
<dbReference type="STRING" id="906968.Trebr_1027"/>
<evidence type="ECO:0000313" key="3">
    <source>
        <dbReference type="Proteomes" id="UP000006546"/>
    </source>
</evidence>
<sequence length="608" mass="66513">MKRQPADILLVSDSAIELDMNMDGRDFAQARLMPYLEEKGYVAVPQRRIGVSAQGEASAQGGVSAQDEASAQGGVSAQGEAFAQGGVSAQGGTAVPHDFGTWSFTPWTFTQTHELDGYIRVTGSAFAGKPLLSLFDSGTDGECGNAVRAVCSALEAAIAQHLPLPQTGPAGTLAAPDGTVLFLPQTLFIRAAESRPQVDYSTLAGCYLHPGLEYADALRFTEAVYAYRYVASALPYPLPYTDRRHEDYFDRNFIPLELAAPGADKELAAVVNGNLSCRAAARTQVKNKRTAVKAPIPAKPVPAERIVKPNADAQTLLAAEKEKAAFSESLRTRIKRTRFIRKNASGLKIAAIAAAVTALAVAVFISDRQANPTAKGLSARQVCESLYTGMHTMNITQMQHMCSGSGTKTLLDTISGFYVTAKVRESMEQKSGTVTPEAWPYFKTETSFWIFGLTDFRIDGIPADTSVVPYAKKDKPVPVTEENGKPLQTGDTRTFNVTYYFVRNGGMDIFTAGLHRDTVTLTYKKNSWYVTDIRITEEEIPFETERFKTDYLKALEISDGYVPDAVESMRETYRWLPTQAELLRGAREIYARFNLQSAFDVLERNGEL</sequence>
<organism evidence="2 3">
    <name type="scientific">Treponema brennaborense (strain DSM 12168 / CIP 105900 / DD5/3)</name>
    <dbReference type="NCBI Taxonomy" id="906968"/>
    <lineage>
        <taxon>Bacteria</taxon>
        <taxon>Pseudomonadati</taxon>
        <taxon>Spirochaetota</taxon>
        <taxon>Spirochaetia</taxon>
        <taxon>Spirochaetales</taxon>
        <taxon>Treponemataceae</taxon>
        <taxon>Treponema</taxon>
    </lineage>
</organism>
<dbReference type="eggNOG" id="ENOG5034ATE">
    <property type="taxonomic scope" value="Bacteria"/>
</dbReference>
<reference evidence="3" key="1">
    <citation type="submission" date="2011-04" db="EMBL/GenBank/DDBJ databases">
        <title>The complete genome of Treponema brennaborense DSM 12168.</title>
        <authorList>
            <person name="Lucas S."/>
            <person name="Han J."/>
            <person name="Lapidus A."/>
            <person name="Bruce D."/>
            <person name="Goodwin L."/>
            <person name="Pitluck S."/>
            <person name="Peters L."/>
            <person name="Kyrpides N."/>
            <person name="Mavromatis K."/>
            <person name="Ivanova N."/>
            <person name="Mikhailova N."/>
            <person name="Pagani I."/>
            <person name="Teshima H."/>
            <person name="Detter J.C."/>
            <person name="Tapia R."/>
            <person name="Han C."/>
            <person name="Land M."/>
            <person name="Hauser L."/>
            <person name="Markowitz V."/>
            <person name="Cheng J.-F."/>
            <person name="Hugenholtz P."/>
            <person name="Woyke T."/>
            <person name="Wu D."/>
            <person name="Gronow S."/>
            <person name="Wellnitz S."/>
            <person name="Brambilla E."/>
            <person name="Klenk H.-P."/>
            <person name="Eisen J.A."/>
        </authorList>
    </citation>
    <scope>NUCLEOTIDE SEQUENCE [LARGE SCALE GENOMIC DNA]</scope>
    <source>
        <strain evidence="3">DSM 12168 / CIP 105900 / DD5/3</strain>
    </source>
</reference>
<dbReference type="Proteomes" id="UP000006546">
    <property type="component" value="Chromosome"/>
</dbReference>
<dbReference type="HOGENOM" id="CLU_449003_0_0_12"/>
<evidence type="ECO:0000313" key="2">
    <source>
        <dbReference type="EMBL" id="AEE16461.1"/>
    </source>
</evidence>
<name>F4LJY1_TREBD</name>
<dbReference type="AlphaFoldDB" id="F4LJY1"/>
<dbReference type="OrthoDB" id="354724at2"/>
<dbReference type="RefSeq" id="WP_013758170.1">
    <property type="nucleotide sequence ID" value="NC_015500.1"/>
</dbReference>
<proteinExistence type="predicted"/>
<keyword evidence="1" id="KW-1133">Transmembrane helix</keyword>
<gene>
    <name evidence="2" type="ordered locus">Trebr_1027</name>
</gene>
<dbReference type="KEGG" id="tbe:Trebr_1027"/>
<protein>
    <submittedName>
        <fullName evidence="2">Uncharacterized protein</fullName>
    </submittedName>
</protein>
<keyword evidence="1" id="KW-0472">Membrane</keyword>